<reference evidence="1" key="1">
    <citation type="submission" date="2023-10" db="EMBL/GenBank/DDBJ databases">
        <title>Genome assembly of Pristionchus species.</title>
        <authorList>
            <person name="Yoshida K."/>
            <person name="Sommer R.J."/>
        </authorList>
    </citation>
    <scope>NUCLEOTIDE SEQUENCE</scope>
    <source>
        <strain evidence="1">RS5133</strain>
    </source>
</reference>
<comment type="caution">
    <text evidence="1">The sequence shown here is derived from an EMBL/GenBank/DDBJ whole genome shotgun (WGS) entry which is preliminary data.</text>
</comment>
<protein>
    <submittedName>
        <fullName evidence="1">Uncharacterized protein</fullName>
    </submittedName>
</protein>
<evidence type="ECO:0000313" key="2">
    <source>
        <dbReference type="Proteomes" id="UP001432322"/>
    </source>
</evidence>
<organism evidence="1 2">
    <name type="scientific">Pristionchus fissidentatus</name>
    <dbReference type="NCBI Taxonomy" id="1538716"/>
    <lineage>
        <taxon>Eukaryota</taxon>
        <taxon>Metazoa</taxon>
        <taxon>Ecdysozoa</taxon>
        <taxon>Nematoda</taxon>
        <taxon>Chromadorea</taxon>
        <taxon>Rhabditida</taxon>
        <taxon>Rhabditina</taxon>
        <taxon>Diplogasteromorpha</taxon>
        <taxon>Diplogasteroidea</taxon>
        <taxon>Neodiplogasteridae</taxon>
        <taxon>Pristionchus</taxon>
    </lineage>
</organism>
<name>A0AAV5V836_9BILA</name>
<sequence>FRLECVRLASRHLRAASILHQKIQPQTKIVLERIRLRQKYFGSIGKENEYVNRKTLQASTCASYYTASRWSNHGGKHTQAIHDVIVQVCSPCCCLFMREHA</sequence>
<dbReference type="EMBL" id="BTSY01000002">
    <property type="protein sequence ID" value="GMT15802.1"/>
    <property type="molecule type" value="Genomic_DNA"/>
</dbReference>
<dbReference type="AlphaFoldDB" id="A0AAV5V836"/>
<dbReference type="Proteomes" id="UP001432322">
    <property type="component" value="Unassembled WGS sequence"/>
</dbReference>
<gene>
    <name evidence="1" type="ORF">PFISCL1PPCAC_7099</name>
</gene>
<evidence type="ECO:0000313" key="1">
    <source>
        <dbReference type="EMBL" id="GMT15802.1"/>
    </source>
</evidence>
<accession>A0AAV5V836</accession>
<proteinExistence type="predicted"/>
<feature type="non-terminal residue" evidence="1">
    <location>
        <position position="1"/>
    </location>
</feature>
<keyword evidence="2" id="KW-1185">Reference proteome</keyword>